<dbReference type="InterPro" id="IPR031458">
    <property type="entry name" value="DUF4677"/>
</dbReference>
<feature type="compositionally biased region" description="Pro residues" evidence="1">
    <location>
        <begin position="346"/>
        <end position="355"/>
    </location>
</feature>
<feature type="region of interest" description="Disordered" evidence="1">
    <location>
        <begin position="67"/>
        <end position="109"/>
    </location>
</feature>
<dbReference type="PANTHER" id="PTHR31554:SF2">
    <property type="entry name" value="COILED-COIL DOMAIN-CONTAINING PROTEIN 184"/>
    <property type="match status" value="1"/>
</dbReference>
<accession>A0A8I3WEL2</accession>
<sequence length="569" mass="59299">GLGLPIRADSRGLGWGQQGPTKKGVPSFPGSGRDRLSVETGLIYCGKLRSALLLPLHRQAWWGRLRSASTPSPTLGRPASASLPLRPPEHRCRTGRQDPTLAPSSGKGLRAAKILQGSRAGPRPPLGEGRSLRDAEVSAANGSLTLPTKPCRRPLLPAWAEASAAPPPPPPPLVRAPEPTAASGRLPFLSTSWLPWRQTSRTCRASPWKPGASAAPPGDPPQLLPPHSGHCPLVPGGVPSPTRRWPQPRPGPLGERVCDPRSRRALCSWRPEGGADGGDPGGRAGQGALVPGRAQETPAPGPSPGPSPRRLSSASRDPARALCPGLGSHVGSPPVSGASASLGSSPPLPGPLPPHPHPEAGQDATRSRRHRFCHSMEDGLLEIRTKDGGDMPAPLEVSAVPAVGDVISGEYNGGMKELMEHLKAQLQALFEDVRAMRGALDEQASHIQVLSDDVCANQRAIVSMCQIMTTAPRQGGLGVVGGSGSFRSDPREPGTPSPGIGDSGLLGGDPEDEEDDEEEKEMPSPATPTSHCERPESPCAGLLEGDGPLVEPLDLPDITLLQLEGEASL</sequence>
<feature type="compositionally biased region" description="Low complexity" evidence="1">
    <location>
        <begin position="308"/>
        <end position="322"/>
    </location>
</feature>
<feature type="region of interest" description="Disordered" evidence="1">
    <location>
        <begin position="473"/>
        <end position="550"/>
    </location>
</feature>
<reference evidence="2" key="3">
    <citation type="submission" date="2025-09" db="UniProtKB">
        <authorList>
            <consortium name="Ensembl"/>
        </authorList>
    </citation>
    <scope>IDENTIFICATION</scope>
</reference>
<keyword evidence="3" id="KW-1185">Reference proteome</keyword>
<dbReference type="Proteomes" id="UP000008225">
    <property type="component" value="Chromosome 9"/>
</dbReference>
<feature type="compositionally biased region" description="Gly residues" evidence="1">
    <location>
        <begin position="274"/>
        <end position="285"/>
    </location>
</feature>
<feature type="compositionally biased region" description="Basic and acidic residues" evidence="1">
    <location>
        <begin position="87"/>
        <end position="96"/>
    </location>
</feature>
<name>A0A8I3WEL2_CALJA</name>
<dbReference type="Pfam" id="PF15726">
    <property type="entry name" value="DUF4677"/>
    <property type="match status" value="1"/>
</dbReference>
<feature type="region of interest" description="Disordered" evidence="1">
    <location>
        <begin position="1"/>
        <end position="32"/>
    </location>
</feature>
<dbReference type="PANTHER" id="PTHR31554">
    <property type="entry name" value="COILED-COIL DOMAIN-CONTAINING PROTEIN 184"/>
    <property type="match status" value="1"/>
</dbReference>
<dbReference type="AlphaFoldDB" id="A0A8I3WEL2"/>
<evidence type="ECO:0000313" key="3">
    <source>
        <dbReference type="Proteomes" id="UP000008225"/>
    </source>
</evidence>
<evidence type="ECO:0000256" key="1">
    <source>
        <dbReference type="SAM" id="MobiDB-lite"/>
    </source>
</evidence>
<dbReference type="GO" id="GO:0005737">
    <property type="term" value="C:cytoplasm"/>
    <property type="evidence" value="ECO:0007669"/>
    <property type="project" value="TreeGrafter"/>
</dbReference>
<reference evidence="2" key="2">
    <citation type="submission" date="2025-08" db="UniProtKB">
        <authorList>
            <consortium name="Ensembl"/>
        </authorList>
    </citation>
    <scope>IDENTIFICATION</scope>
</reference>
<feature type="region of interest" description="Disordered" evidence="1">
    <location>
        <begin position="161"/>
        <end position="182"/>
    </location>
</feature>
<protein>
    <recommendedName>
        <fullName evidence="4">Coiled-coil domain containing 184</fullName>
    </recommendedName>
</protein>
<organism evidence="2 3">
    <name type="scientific">Callithrix jacchus</name>
    <name type="common">White-tufted-ear marmoset</name>
    <name type="synonym">Simia Jacchus</name>
    <dbReference type="NCBI Taxonomy" id="9483"/>
    <lineage>
        <taxon>Eukaryota</taxon>
        <taxon>Metazoa</taxon>
        <taxon>Chordata</taxon>
        <taxon>Craniata</taxon>
        <taxon>Vertebrata</taxon>
        <taxon>Euteleostomi</taxon>
        <taxon>Mammalia</taxon>
        <taxon>Eutheria</taxon>
        <taxon>Euarchontoglires</taxon>
        <taxon>Primates</taxon>
        <taxon>Haplorrhini</taxon>
        <taxon>Platyrrhini</taxon>
        <taxon>Cebidae</taxon>
        <taxon>Callitrichinae</taxon>
        <taxon>Callithrix</taxon>
        <taxon>Callithrix</taxon>
    </lineage>
</organism>
<feature type="compositionally biased region" description="Gly residues" evidence="1">
    <location>
        <begin position="475"/>
        <end position="484"/>
    </location>
</feature>
<proteinExistence type="predicted"/>
<feature type="compositionally biased region" description="Pro residues" evidence="1">
    <location>
        <begin position="165"/>
        <end position="174"/>
    </location>
</feature>
<dbReference type="Ensembl" id="ENSCJAT00000120372.1">
    <property type="protein sequence ID" value="ENSCJAP00000086265.1"/>
    <property type="gene ID" value="ENSCJAG00000079358.1"/>
</dbReference>
<feature type="region of interest" description="Disordered" evidence="1">
    <location>
        <begin position="201"/>
        <end position="368"/>
    </location>
</feature>
<dbReference type="GeneTree" id="ENSGT00390000002978"/>
<reference evidence="2 3" key="1">
    <citation type="submission" date="2009-03" db="EMBL/GenBank/DDBJ databases">
        <authorList>
            <person name="Warren W."/>
            <person name="Ye L."/>
            <person name="Minx P."/>
            <person name="Worley K."/>
            <person name="Gibbs R."/>
            <person name="Wilson R.K."/>
        </authorList>
    </citation>
    <scope>NUCLEOTIDE SEQUENCE [LARGE SCALE GENOMIC DNA]</scope>
</reference>
<feature type="compositionally biased region" description="Acidic residues" evidence="1">
    <location>
        <begin position="509"/>
        <end position="520"/>
    </location>
</feature>
<feature type="compositionally biased region" description="Low complexity" evidence="1">
    <location>
        <begin position="330"/>
        <end position="345"/>
    </location>
</feature>
<evidence type="ECO:0000313" key="2">
    <source>
        <dbReference type="Ensembl" id="ENSCJAP00000086265.1"/>
    </source>
</evidence>
<evidence type="ECO:0008006" key="4">
    <source>
        <dbReference type="Google" id="ProtNLM"/>
    </source>
</evidence>